<evidence type="ECO:0000256" key="8">
    <source>
        <dbReference type="ARBA" id="ARBA00041614"/>
    </source>
</evidence>
<dbReference type="RefSeq" id="WP_093303195.1">
    <property type="nucleotide sequence ID" value="NZ_FOOH01000004.1"/>
</dbReference>
<dbReference type="InterPro" id="IPR041447">
    <property type="entry name" value="Mannosidase_ig"/>
</dbReference>
<proteinExistence type="inferred from homology"/>
<evidence type="ECO:0000256" key="6">
    <source>
        <dbReference type="ARBA" id="ARBA00038429"/>
    </source>
</evidence>
<dbReference type="Pfam" id="PF22666">
    <property type="entry name" value="Glyco_hydro_2_N2"/>
    <property type="match status" value="1"/>
</dbReference>
<evidence type="ECO:0000256" key="5">
    <source>
        <dbReference type="ARBA" id="ARBA00023295"/>
    </source>
</evidence>
<dbReference type="Gene3D" id="2.60.120.260">
    <property type="entry name" value="Galactose-binding domain-like"/>
    <property type="match status" value="1"/>
</dbReference>
<dbReference type="SUPFAM" id="SSF49785">
    <property type="entry name" value="Galactose-binding domain-like"/>
    <property type="match status" value="1"/>
</dbReference>
<dbReference type="GO" id="GO:0004567">
    <property type="term" value="F:beta-mannosidase activity"/>
    <property type="evidence" value="ECO:0007669"/>
    <property type="project" value="UniProtKB-EC"/>
</dbReference>
<dbReference type="EC" id="3.2.1.25" evidence="3"/>
<dbReference type="InterPro" id="IPR006102">
    <property type="entry name" value="Ig-like_GH2"/>
</dbReference>
<evidence type="ECO:0000259" key="12">
    <source>
        <dbReference type="Pfam" id="PF17786"/>
    </source>
</evidence>
<feature type="signal peptide" evidence="10">
    <location>
        <begin position="1"/>
        <end position="24"/>
    </location>
</feature>
<feature type="domain" description="Mannosidase Ig/CBM-like" evidence="12">
    <location>
        <begin position="704"/>
        <end position="786"/>
    </location>
</feature>
<keyword evidence="4" id="KW-0378">Hydrolase</keyword>
<dbReference type="EMBL" id="FOOH01000004">
    <property type="protein sequence ID" value="SFF68450.1"/>
    <property type="molecule type" value="Genomic_DNA"/>
</dbReference>
<evidence type="ECO:0000256" key="4">
    <source>
        <dbReference type="ARBA" id="ARBA00022801"/>
    </source>
</evidence>
<dbReference type="InterPro" id="IPR036156">
    <property type="entry name" value="Beta-gal/glucu_dom_sf"/>
</dbReference>
<dbReference type="InterPro" id="IPR050887">
    <property type="entry name" value="Beta-mannosidase_GH2"/>
</dbReference>
<reference evidence="15" key="1">
    <citation type="submission" date="2016-10" db="EMBL/GenBank/DDBJ databases">
        <authorList>
            <person name="Varghese N."/>
            <person name="Submissions S."/>
        </authorList>
    </citation>
    <scope>NUCLEOTIDE SEQUENCE [LARGE SCALE GENOMIC DNA]</scope>
    <source>
        <strain evidence="15">DSM 23515</strain>
    </source>
</reference>
<gene>
    <name evidence="14" type="ORF">SAMN04488033_10485</name>
</gene>
<accession>A0A1I2KQD4</accession>
<dbReference type="Pfam" id="PF17786">
    <property type="entry name" value="Mannosidase_ig"/>
    <property type="match status" value="1"/>
</dbReference>
<evidence type="ECO:0000259" key="11">
    <source>
        <dbReference type="Pfam" id="PF00703"/>
    </source>
</evidence>
<dbReference type="Gene3D" id="2.60.40.10">
    <property type="entry name" value="Immunoglobulins"/>
    <property type="match status" value="2"/>
</dbReference>
<evidence type="ECO:0000256" key="9">
    <source>
        <dbReference type="SAM" id="MobiDB-lite"/>
    </source>
</evidence>
<dbReference type="Gene3D" id="3.20.20.80">
    <property type="entry name" value="Glycosidases"/>
    <property type="match status" value="1"/>
</dbReference>
<dbReference type="Proteomes" id="UP000199116">
    <property type="component" value="Unassembled WGS sequence"/>
</dbReference>
<evidence type="ECO:0000313" key="14">
    <source>
        <dbReference type="EMBL" id="SFF68450.1"/>
    </source>
</evidence>
<dbReference type="InterPro" id="IPR017853">
    <property type="entry name" value="GH"/>
</dbReference>
<evidence type="ECO:0000313" key="15">
    <source>
        <dbReference type="Proteomes" id="UP000199116"/>
    </source>
</evidence>
<keyword evidence="10" id="KW-0732">Signal</keyword>
<feature type="chain" id="PRO_5011509812" description="Beta-mannosidase B" evidence="10">
    <location>
        <begin position="25"/>
        <end position="854"/>
    </location>
</feature>
<dbReference type="SUPFAM" id="SSF51445">
    <property type="entry name" value="(Trans)glycosidases"/>
    <property type="match status" value="1"/>
</dbReference>
<dbReference type="InterPro" id="IPR013783">
    <property type="entry name" value="Ig-like_fold"/>
</dbReference>
<dbReference type="GO" id="GO:0006516">
    <property type="term" value="P:glycoprotein catabolic process"/>
    <property type="evidence" value="ECO:0007669"/>
    <property type="project" value="TreeGrafter"/>
</dbReference>
<name>A0A1I2KQD4_9FLAO</name>
<organism evidence="14 15">
    <name type="scientific">Salegentibacter agarivorans</name>
    <dbReference type="NCBI Taxonomy" id="345907"/>
    <lineage>
        <taxon>Bacteria</taxon>
        <taxon>Pseudomonadati</taxon>
        <taxon>Bacteroidota</taxon>
        <taxon>Flavobacteriia</taxon>
        <taxon>Flavobacteriales</taxon>
        <taxon>Flavobacteriaceae</taxon>
        <taxon>Salegentibacter</taxon>
    </lineage>
</organism>
<dbReference type="PANTHER" id="PTHR43730">
    <property type="entry name" value="BETA-MANNOSIDASE"/>
    <property type="match status" value="1"/>
</dbReference>
<evidence type="ECO:0000259" key="13">
    <source>
        <dbReference type="Pfam" id="PF22666"/>
    </source>
</evidence>
<comment type="pathway">
    <text evidence="2">Glycan metabolism; N-glycan degradation.</text>
</comment>
<evidence type="ECO:0000256" key="1">
    <source>
        <dbReference type="ARBA" id="ARBA00000829"/>
    </source>
</evidence>
<evidence type="ECO:0000256" key="3">
    <source>
        <dbReference type="ARBA" id="ARBA00012754"/>
    </source>
</evidence>
<feature type="region of interest" description="Disordered" evidence="9">
    <location>
        <begin position="832"/>
        <end position="854"/>
    </location>
</feature>
<feature type="domain" description="Beta-mannosidase-like galactose-binding" evidence="13">
    <location>
        <begin position="75"/>
        <end position="193"/>
    </location>
</feature>
<sequence length="854" mass="99385">MKSACLKVLFLFTCFHLSCVTGLAQPNTTFSHEENSQSVRDFSGMKWRMKMMLPGEGIKRGLHKLPPEDIETLVWNNAEVPGDVYTDLWKAGVIEDPYFGRNSVKAQWVQQYEWWYAYQFQVTEGVEDQVVDIVFEGVDYSCEVWLNGHYLGKNEGAFSSFSFNVNEYLRISKNDYLKGQNMLIVKLDPAPQVNAFVAGKKTPWFGDYWRDLAPMGIWRPVKMVRSGKVSFDDVYANNKINEDGSADVGLELTVENTTSETREMNFVVSLEGKNFDSEEINVEFSQAVAPGLQKVKKDIHLENPKLWWPWDLGKPNLYKAKISLKEGEVNHDFNETTFGIREVTSKWNPGFEKGVDVSFPRSTYINGKFHFIRSANWGGPPDIFVGRTSPEEYYELIKLAKEMNMNNIRIFGWHPPEIPEFYQYADEMGITIWQDIIPLGTGNIPMEEENIAEIFNEGVKVLKERRNHPSLIMMEGGEEMMFRTRDPHAGRRFLERLGDSLQHYAPLPYVPDSPMTDHVAQEAGFKPKEALHALRYFYDMGEWLHEDWLQTKTDGFPIVPEFAITSVPSVESLKKFIPDDELWPPGLSWGHHWADLTRLRMQNWDVFGDEKKGSLEEFVNATQDAQGIIFKNGIEHFRRDKPSLSGISLCHFITYWPDMKWAIVDNYQKPKRSYYHVQKAYQPLLVNFEFKKRRWHKEEVFTGSIWVVNDFYKEYKNATINFEIKDDSQKSLFKKSYEVAQIEKNSAKKFFEVSEAVLGKVKEKFYVTLKLQDKDGTQISHNDYFFLIGDQQTATERFNEWKKERLEQENERGHGGYGSYYFFFDELTRENGKDYESGTQTPRARGFEQSNDEN</sequence>
<evidence type="ECO:0000256" key="10">
    <source>
        <dbReference type="SAM" id="SignalP"/>
    </source>
</evidence>
<evidence type="ECO:0000256" key="2">
    <source>
        <dbReference type="ARBA" id="ARBA00004740"/>
    </source>
</evidence>
<comment type="catalytic activity">
    <reaction evidence="1">
        <text>Hydrolysis of terminal, non-reducing beta-D-mannose residues in beta-D-mannosides.</text>
        <dbReference type="EC" id="3.2.1.25"/>
    </reaction>
</comment>
<dbReference type="Pfam" id="PF00703">
    <property type="entry name" value="Glyco_hydro_2"/>
    <property type="match status" value="1"/>
</dbReference>
<feature type="domain" description="Glycoside hydrolase family 2 immunoglobulin-like beta-sandwich" evidence="11">
    <location>
        <begin position="230"/>
        <end position="341"/>
    </location>
</feature>
<dbReference type="PANTHER" id="PTHR43730:SF1">
    <property type="entry name" value="BETA-MANNOSIDASE"/>
    <property type="match status" value="1"/>
</dbReference>
<keyword evidence="5" id="KW-0326">Glycosidase</keyword>
<dbReference type="AlphaFoldDB" id="A0A1I2KQD4"/>
<dbReference type="SUPFAM" id="SSF49303">
    <property type="entry name" value="beta-Galactosidase/glucuronidase domain"/>
    <property type="match status" value="2"/>
</dbReference>
<protein>
    <recommendedName>
        <fullName evidence="7">Beta-mannosidase B</fullName>
        <ecNumber evidence="3">3.2.1.25</ecNumber>
    </recommendedName>
    <alternativeName>
        <fullName evidence="8">Mannanase B</fullName>
    </alternativeName>
</protein>
<dbReference type="InterPro" id="IPR054593">
    <property type="entry name" value="Beta-mannosidase-like_N2"/>
</dbReference>
<comment type="similarity">
    <text evidence="6">Belongs to the glycosyl hydrolase 2 family. Beta-mannosidase B subfamily.</text>
</comment>
<evidence type="ECO:0000256" key="7">
    <source>
        <dbReference type="ARBA" id="ARBA00041069"/>
    </source>
</evidence>
<keyword evidence="15" id="KW-1185">Reference proteome</keyword>
<dbReference type="InterPro" id="IPR008979">
    <property type="entry name" value="Galactose-bd-like_sf"/>
</dbReference>
<dbReference type="GO" id="GO:0005975">
    <property type="term" value="P:carbohydrate metabolic process"/>
    <property type="evidence" value="ECO:0007669"/>
    <property type="project" value="InterPro"/>
</dbReference>